<accession>A0ABR1VBR3</accession>
<gene>
    <name evidence="1" type="ORF">PG996_007762</name>
</gene>
<keyword evidence="2" id="KW-1185">Reference proteome</keyword>
<organism evidence="1 2">
    <name type="scientific">Apiospora saccharicola</name>
    <dbReference type="NCBI Taxonomy" id="335842"/>
    <lineage>
        <taxon>Eukaryota</taxon>
        <taxon>Fungi</taxon>
        <taxon>Dikarya</taxon>
        <taxon>Ascomycota</taxon>
        <taxon>Pezizomycotina</taxon>
        <taxon>Sordariomycetes</taxon>
        <taxon>Xylariomycetidae</taxon>
        <taxon>Amphisphaeriales</taxon>
        <taxon>Apiosporaceae</taxon>
        <taxon>Apiospora</taxon>
    </lineage>
</organism>
<evidence type="ECO:0000313" key="1">
    <source>
        <dbReference type="EMBL" id="KAK8068650.1"/>
    </source>
</evidence>
<sequence>MTPEHRLVRQYNNILKAEDQDQFTFRIRRLLIAHRTFTRVKRLINLDEANNPAPLPSQGSQANKRLDKALKQFTQHKKGRNDKTIHDRWKLVRGMGEALDKLVRIYSFGVIAVFPFYKMHGAIGGGDFACCFKERIFNSIRDVMSMAPVIEQFFTTMSQNVGVHLVAMFSTEGLTPEEKDERIAAIRPFLQDQAQRFLCIPGQAFDIPTRAMSHMASIHSDSWLAYRLCLPVGFEAPFHGASD</sequence>
<evidence type="ECO:0000313" key="2">
    <source>
        <dbReference type="Proteomes" id="UP001446871"/>
    </source>
</evidence>
<protein>
    <submittedName>
        <fullName evidence="1">Uncharacterized protein</fullName>
    </submittedName>
</protein>
<dbReference type="EMBL" id="JAQQWM010000004">
    <property type="protein sequence ID" value="KAK8068650.1"/>
    <property type="molecule type" value="Genomic_DNA"/>
</dbReference>
<proteinExistence type="predicted"/>
<name>A0ABR1VBR3_9PEZI</name>
<dbReference type="Proteomes" id="UP001446871">
    <property type="component" value="Unassembled WGS sequence"/>
</dbReference>
<reference evidence="1 2" key="1">
    <citation type="submission" date="2023-01" db="EMBL/GenBank/DDBJ databases">
        <title>Analysis of 21 Apiospora genomes using comparative genomics revels a genus with tremendous synthesis potential of carbohydrate active enzymes and secondary metabolites.</title>
        <authorList>
            <person name="Sorensen T."/>
        </authorList>
    </citation>
    <scope>NUCLEOTIDE SEQUENCE [LARGE SCALE GENOMIC DNA]</scope>
    <source>
        <strain evidence="1 2">CBS 83171</strain>
    </source>
</reference>
<comment type="caution">
    <text evidence="1">The sequence shown here is derived from an EMBL/GenBank/DDBJ whole genome shotgun (WGS) entry which is preliminary data.</text>
</comment>